<dbReference type="InterPro" id="IPR051201">
    <property type="entry name" value="Chloro_Bact_Ser_Proteases"/>
</dbReference>
<dbReference type="PANTHER" id="PTHR43343">
    <property type="entry name" value="PEPTIDASE S12"/>
    <property type="match status" value="1"/>
</dbReference>
<feature type="region of interest" description="Disordered" evidence="3">
    <location>
        <begin position="1"/>
        <end position="54"/>
    </location>
</feature>
<keyword evidence="2" id="KW-0378">Hydrolase</keyword>
<sequence>MRRTALYSSSRTERPAGGARSMDGSPAPAGPAQAAATAAAPAEPADIPAPAAPSRRQRVANTLASPRLLWLAILLLAGLLAFSWVQSQRNGIHRITQKDINAAVMKTLETQVMPSEYARAYEKIQPSVVRVVSYVKRSRVAEAHREAAGPHGRPHVPKPLGPATDATADGGPDEEVESGVGTGVVIVDKGVILTNLHVVSGADHVKVTFADGLEADAAITGVQPENDLAVLQAHKLPDDLIPATLRSTADLAPGDKVLAVGFPFGIGPSASGGVVSGLKRAFRSPEGKQEMTNLIQFDAAANPGNSGGPLVTMDGEVVGIVTAILNPTSARTFIGIGFAVPIENAAQAAGLPPF</sequence>
<reference evidence="5 6" key="1">
    <citation type="submission" date="2020-10" db="EMBL/GenBank/DDBJ databases">
        <title>Draft genome of Ramlibacter aquaticus LMG 30558.</title>
        <authorList>
            <person name="Props R."/>
        </authorList>
    </citation>
    <scope>NUCLEOTIDE SEQUENCE [LARGE SCALE GENOMIC DNA]</scope>
    <source>
        <strain evidence="5 6">LMG 30558</strain>
    </source>
</reference>
<evidence type="ECO:0000313" key="6">
    <source>
        <dbReference type="Proteomes" id="UP000715965"/>
    </source>
</evidence>
<keyword evidence="4" id="KW-0812">Transmembrane</keyword>
<keyword evidence="4" id="KW-0472">Membrane</keyword>
<organism evidence="5 6">
    <name type="scientific">Ramlibacter aquaticus</name>
    <dbReference type="NCBI Taxonomy" id="2780094"/>
    <lineage>
        <taxon>Bacteria</taxon>
        <taxon>Pseudomonadati</taxon>
        <taxon>Pseudomonadota</taxon>
        <taxon>Betaproteobacteria</taxon>
        <taxon>Burkholderiales</taxon>
        <taxon>Comamonadaceae</taxon>
        <taxon>Ramlibacter</taxon>
    </lineage>
</organism>
<feature type="transmembrane region" description="Helical" evidence="4">
    <location>
        <begin position="68"/>
        <end position="85"/>
    </location>
</feature>
<evidence type="ECO:0000256" key="3">
    <source>
        <dbReference type="SAM" id="MobiDB-lite"/>
    </source>
</evidence>
<dbReference type="InterPro" id="IPR001940">
    <property type="entry name" value="Peptidase_S1C"/>
</dbReference>
<keyword evidence="4" id="KW-1133">Transmembrane helix</keyword>
<protein>
    <submittedName>
        <fullName evidence="5">Trypsin-like peptidase domain-containing protein</fullName>
    </submittedName>
</protein>
<dbReference type="EMBL" id="JADDOJ010000003">
    <property type="protein sequence ID" value="MBE7939271.1"/>
    <property type="molecule type" value="Genomic_DNA"/>
</dbReference>
<dbReference type="SUPFAM" id="SSF50494">
    <property type="entry name" value="Trypsin-like serine proteases"/>
    <property type="match status" value="1"/>
</dbReference>
<keyword evidence="6" id="KW-1185">Reference proteome</keyword>
<feature type="compositionally biased region" description="Polar residues" evidence="3">
    <location>
        <begin position="1"/>
        <end position="10"/>
    </location>
</feature>
<dbReference type="PRINTS" id="PR00834">
    <property type="entry name" value="PROTEASES2C"/>
</dbReference>
<dbReference type="PANTHER" id="PTHR43343:SF3">
    <property type="entry name" value="PROTEASE DO-LIKE 8, CHLOROPLASTIC"/>
    <property type="match status" value="1"/>
</dbReference>
<gene>
    <name evidence="5" type="ORF">IM725_01635</name>
</gene>
<dbReference type="Proteomes" id="UP000715965">
    <property type="component" value="Unassembled WGS sequence"/>
</dbReference>
<evidence type="ECO:0000256" key="2">
    <source>
        <dbReference type="ARBA" id="ARBA00022801"/>
    </source>
</evidence>
<evidence type="ECO:0000256" key="4">
    <source>
        <dbReference type="SAM" id="Phobius"/>
    </source>
</evidence>
<evidence type="ECO:0000313" key="5">
    <source>
        <dbReference type="EMBL" id="MBE7939271.1"/>
    </source>
</evidence>
<name>A0ABR9SAF6_9BURK</name>
<keyword evidence="1" id="KW-0645">Protease</keyword>
<feature type="compositionally biased region" description="Low complexity" evidence="3">
    <location>
        <begin position="26"/>
        <end position="53"/>
    </location>
</feature>
<dbReference type="Pfam" id="PF13365">
    <property type="entry name" value="Trypsin_2"/>
    <property type="match status" value="1"/>
</dbReference>
<dbReference type="RefSeq" id="WP_193778821.1">
    <property type="nucleotide sequence ID" value="NZ_JADDOJ010000003.1"/>
</dbReference>
<accession>A0ABR9SAF6</accession>
<feature type="region of interest" description="Disordered" evidence="3">
    <location>
        <begin position="143"/>
        <end position="177"/>
    </location>
</feature>
<dbReference type="Gene3D" id="2.40.10.120">
    <property type="match status" value="1"/>
</dbReference>
<evidence type="ECO:0000256" key="1">
    <source>
        <dbReference type="ARBA" id="ARBA00022670"/>
    </source>
</evidence>
<dbReference type="InterPro" id="IPR009003">
    <property type="entry name" value="Peptidase_S1_PA"/>
</dbReference>
<proteinExistence type="predicted"/>
<comment type="caution">
    <text evidence="5">The sequence shown here is derived from an EMBL/GenBank/DDBJ whole genome shotgun (WGS) entry which is preliminary data.</text>
</comment>